<organism evidence="2 3">
    <name type="scientific">Candidatus Kaiserbacteria bacterium RIFCSPLOWO2_01_FULL_51_21</name>
    <dbReference type="NCBI Taxonomy" id="1798508"/>
    <lineage>
        <taxon>Bacteria</taxon>
        <taxon>Candidatus Kaiseribacteriota</taxon>
    </lineage>
</organism>
<proteinExistence type="predicted"/>
<dbReference type="AlphaFoldDB" id="A0A1F6ED39"/>
<dbReference type="STRING" id="1798508.A3A35_01730"/>
<dbReference type="InterPro" id="IPR015797">
    <property type="entry name" value="NUDIX_hydrolase-like_dom_sf"/>
</dbReference>
<accession>A0A1F6ED39</accession>
<name>A0A1F6ED39_9BACT</name>
<dbReference type="Proteomes" id="UP000179115">
    <property type="component" value="Unassembled WGS sequence"/>
</dbReference>
<sequence length="146" mass="16990">MKIGIDYIGVTTPFYCHDGKGNFLLHKRSKNCRDEHGRWDPGSGKLDFGVSLEENVLREIMEEYGCGGEIQEQLPSHDIFREQNGKKTHWLAVPFFVKVNPSEVKNNEPEKIVELGWFRLDTLPEPLHSGFAYTYKTYKGFFDKYR</sequence>
<dbReference type="Pfam" id="PF00293">
    <property type="entry name" value="NUDIX"/>
    <property type="match status" value="1"/>
</dbReference>
<feature type="domain" description="Nudix hydrolase" evidence="1">
    <location>
        <begin position="1"/>
        <end position="140"/>
    </location>
</feature>
<evidence type="ECO:0000313" key="2">
    <source>
        <dbReference type="EMBL" id="OGG71571.1"/>
    </source>
</evidence>
<dbReference type="InterPro" id="IPR000086">
    <property type="entry name" value="NUDIX_hydrolase_dom"/>
</dbReference>
<comment type="caution">
    <text evidence="2">The sequence shown here is derived from an EMBL/GenBank/DDBJ whole genome shotgun (WGS) entry which is preliminary data.</text>
</comment>
<reference evidence="2 3" key="1">
    <citation type="journal article" date="2016" name="Nat. Commun.">
        <title>Thousands of microbial genomes shed light on interconnected biogeochemical processes in an aquifer system.</title>
        <authorList>
            <person name="Anantharaman K."/>
            <person name="Brown C.T."/>
            <person name="Hug L.A."/>
            <person name="Sharon I."/>
            <person name="Castelle C.J."/>
            <person name="Probst A.J."/>
            <person name="Thomas B.C."/>
            <person name="Singh A."/>
            <person name="Wilkins M.J."/>
            <person name="Karaoz U."/>
            <person name="Brodie E.L."/>
            <person name="Williams K.H."/>
            <person name="Hubbard S.S."/>
            <person name="Banfield J.F."/>
        </authorList>
    </citation>
    <scope>NUCLEOTIDE SEQUENCE [LARGE SCALE GENOMIC DNA]</scope>
</reference>
<evidence type="ECO:0000313" key="3">
    <source>
        <dbReference type="Proteomes" id="UP000179115"/>
    </source>
</evidence>
<evidence type="ECO:0000259" key="1">
    <source>
        <dbReference type="PROSITE" id="PS51462"/>
    </source>
</evidence>
<dbReference type="EMBL" id="MFLV01000014">
    <property type="protein sequence ID" value="OGG71571.1"/>
    <property type="molecule type" value="Genomic_DNA"/>
</dbReference>
<dbReference type="SUPFAM" id="SSF55811">
    <property type="entry name" value="Nudix"/>
    <property type="match status" value="1"/>
</dbReference>
<dbReference type="PROSITE" id="PS51462">
    <property type="entry name" value="NUDIX"/>
    <property type="match status" value="1"/>
</dbReference>
<protein>
    <recommendedName>
        <fullName evidence="1">Nudix hydrolase domain-containing protein</fullName>
    </recommendedName>
</protein>
<gene>
    <name evidence="2" type="ORF">A3A35_01730</name>
</gene>
<dbReference type="Gene3D" id="3.90.79.10">
    <property type="entry name" value="Nucleoside Triphosphate Pyrophosphohydrolase"/>
    <property type="match status" value="1"/>
</dbReference>